<protein>
    <submittedName>
        <fullName evidence="1">Uncharacterized protein</fullName>
    </submittedName>
</protein>
<proteinExistence type="predicted"/>
<accession>A0A7J7EVY2</accession>
<organism evidence="1 2">
    <name type="scientific">Diceros bicornis minor</name>
    <name type="common">South-central black rhinoceros</name>
    <dbReference type="NCBI Taxonomy" id="77932"/>
    <lineage>
        <taxon>Eukaryota</taxon>
        <taxon>Metazoa</taxon>
        <taxon>Chordata</taxon>
        <taxon>Craniata</taxon>
        <taxon>Vertebrata</taxon>
        <taxon>Euteleostomi</taxon>
        <taxon>Mammalia</taxon>
        <taxon>Eutheria</taxon>
        <taxon>Laurasiatheria</taxon>
        <taxon>Perissodactyla</taxon>
        <taxon>Rhinocerotidae</taxon>
        <taxon>Diceros</taxon>
    </lineage>
</organism>
<evidence type="ECO:0000313" key="2">
    <source>
        <dbReference type="Proteomes" id="UP000551758"/>
    </source>
</evidence>
<name>A0A7J7EVY2_DICBM</name>
<dbReference type="Proteomes" id="UP000551758">
    <property type="component" value="Unassembled WGS sequence"/>
</dbReference>
<comment type="caution">
    <text evidence="1">The sequence shown here is derived from an EMBL/GenBank/DDBJ whole genome shotgun (WGS) entry which is preliminary data.</text>
</comment>
<dbReference type="AlphaFoldDB" id="A0A7J7EVY2"/>
<gene>
    <name evidence="1" type="ORF">HPG69_002774</name>
</gene>
<dbReference type="EMBL" id="JACDTQ010002206">
    <property type="protein sequence ID" value="KAF5919798.1"/>
    <property type="molecule type" value="Genomic_DNA"/>
</dbReference>
<keyword evidence="2" id="KW-1185">Reference proteome</keyword>
<reference evidence="1 2" key="1">
    <citation type="journal article" date="2020" name="Mol. Biol. Evol.">
        <title>Interspecific Gene Flow and the Evolution of Specialization in Black and White Rhinoceros.</title>
        <authorList>
            <person name="Moodley Y."/>
            <person name="Westbury M.V."/>
            <person name="Russo I.M."/>
            <person name="Gopalakrishnan S."/>
            <person name="Rakotoarivelo A."/>
            <person name="Olsen R.A."/>
            <person name="Prost S."/>
            <person name="Tunstall T."/>
            <person name="Ryder O.A."/>
            <person name="Dalen L."/>
            <person name="Bruford M.W."/>
        </authorList>
    </citation>
    <scope>NUCLEOTIDE SEQUENCE [LARGE SCALE GENOMIC DNA]</scope>
    <source>
        <strain evidence="1">SBR-YM</strain>
        <tissue evidence="1">Skin</tissue>
    </source>
</reference>
<evidence type="ECO:0000313" key="1">
    <source>
        <dbReference type="EMBL" id="KAF5919798.1"/>
    </source>
</evidence>
<sequence>MDDLRVLWMRDRVFTAFGLRDPQLFEDLLNRDDGEGEDLILHFLNQASDEEGASALFFYRTVVPDEVEVEVEIGEPAARPVPPAGLGLRRSPRTLSVARTCGPWPGTG</sequence>